<dbReference type="InterPro" id="IPR036464">
    <property type="entry name" value="Rubisco_LSMT_subst-bd_sf"/>
</dbReference>
<dbReference type="Gene3D" id="3.90.1420.10">
    <property type="entry name" value="Rubisco LSMT, substrate-binding domain"/>
    <property type="match status" value="1"/>
</dbReference>
<evidence type="ECO:0000259" key="1">
    <source>
        <dbReference type="Pfam" id="PF09273"/>
    </source>
</evidence>
<dbReference type="InterPro" id="IPR015353">
    <property type="entry name" value="Rubisco_LSMT_subst-bd"/>
</dbReference>
<dbReference type="SUPFAM" id="SSF81822">
    <property type="entry name" value="RuBisCo LSMT C-terminal, substrate-binding domain"/>
    <property type="match status" value="1"/>
</dbReference>
<sequence length="227" mass="25546">SRAWGVALDQVDQSVLLPLFDMADHEPQGVSVHFDEDLGTASIIANRDHIGLSLPIHTYYHNSSNFVFLSSYGFTLTGNDHHLLCRLSIDDGSGNLVRKELTASFDDDDFQNLMTELRQSDAELSEFQKELGALETISEAASEQLNEFSTTIEDDDKLLQTNLTLNQINAVRSRRHEKLCLSRYKDLHSMVTDAVGKGDWSEFQESYGLWSGADEYITNLQAMDHKV</sequence>
<feature type="domain" description="Rubisco LSMT substrate-binding" evidence="1">
    <location>
        <begin position="112"/>
        <end position="178"/>
    </location>
</feature>
<dbReference type="EMBL" id="HACM01001637">
    <property type="protein sequence ID" value="CRZ02079.1"/>
    <property type="molecule type" value="Transcribed_RNA"/>
</dbReference>
<feature type="non-terminal residue" evidence="2">
    <location>
        <position position="1"/>
    </location>
</feature>
<dbReference type="AlphaFoldDB" id="A0A0H5R2H0"/>
<proteinExistence type="predicted"/>
<evidence type="ECO:0000313" key="2">
    <source>
        <dbReference type="EMBL" id="CRZ02079.1"/>
    </source>
</evidence>
<dbReference type="Gene3D" id="3.90.1410.10">
    <property type="entry name" value="set domain protein methyltransferase, domain 1"/>
    <property type="match status" value="1"/>
</dbReference>
<dbReference type="Pfam" id="PF09273">
    <property type="entry name" value="Rubis-subs-bind"/>
    <property type="match status" value="1"/>
</dbReference>
<name>A0A0H5R2H0_9EUKA</name>
<reference evidence="2" key="1">
    <citation type="submission" date="2015-04" db="EMBL/GenBank/DDBJ databases">
        <title>The genome sequence of the plant pathogenic Rhizarian Plasmodiophora brassicae reveals insights in its biotrophic life cycle and the origin of chitin synthesis.</title>
        <authorList>
            <person name="Schwelm A."/>
            <person name="Fogelqvist J."/>
            <person name="Knaust A."/>
            <person name="Julke S."/>
            <person name="Lilja T."/>
            <person name="Dhandapani V."/>
            <person name="Bonilla-Rosso G."/>
            <person name="Karlsson M."/>
            <person name="Shevchenko A."/>
            <person name="Choi S.R."/>
            <person name="Kim H.G."/>
            <person name="Park J.Y."/>
            <person name="Lim Y.P."/>
            <person name="Ludwig-Muller J."/>
            <person name="Dixelius C."/>
        </authorList>
    </citation>
    <scope>NUCLEOTIDE SEQUENCE</scope>
    <source>
        <tissue evidence="2">Potato root galls</tissue>
    </source>
</reference>
<accession>A0A0H5R2H0</accession>
<organism evidence="2">
    <name type="scientific">Spongospora subterranea</name>
    <dbReference type="NCBI Taxonomy" id="70186"/>
    <lineage>
        <taxon>Eukaryota</taxon>
        <taxon>Sar</taxon>
        <taxon>Rhizaria</taxon>
        <taxon>Endomyxa</taxon>
        <taxon>Phytomyxea</taxon>
        <taxon>Plasmodiophorida</taxon>
        <taxon>Plasmodiophoridae</taxon>
        <taxon>Spongospora</taxon>
    </lineage>
</organism>
<protein>
    <recommendedName>
        <fullName evidence="1">Rubisco LSMT substrate-binding domain-containing protein</fullName>
    </recommendedName>
</protein>